<sequence>MATAHVLVFPAPAQGHLNCFLHFATALLRAGLHVTFLHTHHNLRRLGAAAATAAAISPRLRFLSVPDGLPDDDPRRVDGLPELMEGLRTTGSAAYRALLASLVVRAAAYGRASSPTAYCRSPSTSPRSSACRRSHSGRSASSRSPDAAGTTASTSACVPGMESFLRRRDLPIQCRHLAATTTHGDPLLTSVVAATAHSRNARALLNTAISLEHPALTHLARHMRDVFAIGPLHAMSPAPAAATSLWRHDDGCMAWLDSQPNQSVVYVSLGSLTVISHEQFTELLSGLLAAGYPFLWLNKPLNTDMAGNNHDYALLRQALLDVAGAGACVVPWAPQRDVLRHRAVGCFLTHSGWNSTAEGVAEGVPMVCWPFFADQQINSRLVGAVWGNRVDMKDACERGVVERSVKEAMESGEIRRSARRLAEQVKRDTGDGGSSALEFERLVGFIRELSKVDDEPLVEKCSLLPV</sequence>
<dbReference type="EC" id="2.4.1.-" evidence="4"/>
<dbReference type="FunFam" id="3.40.50.2000:FF:000128">
    <property type="entry name" value="Glycosyltransferase"/>
    <property type="match status" value="1"/>
</dbReference>
<dbReference type="HOGENOM" id="CLU_001724_0_0_1"/>
<dbReference type="EnsemblPlants" id="OBART07G08930.1">
    <property type="protein sequence ID" value="OBART07G08930.1"/>
    <property type="gene ID" value="OBART07G08930"/>
</dbReference>
<dbReference type="Pfam" id="PF00201">
    <property type="entry name" value="UDPGT"/>
    <property type="match status" value="1"/>
</dbReference>
<keyword evidence="2 3" id="KW-0808">Transferase</keyword>
<evidence type="ECO:0000256" key="5">
    <source>
        <dbReference type="SAM" id="MobiDB-lite"/>
    </source>
</evidence>
<protein>
    <recommendedName>
        <fullName evidence="4">Glycosyltransferase</fullName>
        <ecNumber evidence="4">2.4.1.-</ecNumber>
    </recommendedName>
</protein>
<dbReference type="Proteomes" id="UP000026960">
    <property type="component" value="Chromosome 7"/>
</dbReference>
<dbReference type="Gramene" id="OBART07G08930.1">
    <property type="protein sequence ID" value="OBART07G08930.1"/>
    <property type="gene ID" value="OBART07G08930"/>
</dbReference>
<keyword evidence="7" id="KW-1185">Reference proteome</keyword>
<reference evidence="6" key="2">
    <citation type="submission" date="2015-03" db="UniProtKB">
        <authorList>
            <consortium name="EnsemblPlants"/>
        </authorList>
    </citation>
    <scope>IDENTIFICATION</scope>
</reference>
<dbReference type="SUPFAM" id="SSF53756">
    <property type="entry name" value="UDP-Glycosyltransferase/glycogen phosphorylase"/>
    <property type="match status" value="1"/>
</dbReference>
<evidence type="ECO:0000256" key="1">
    <source>
        <dbReference type="ARBA" id="ARBA00009995"/>
    </source>
</evidence>
<accession>A0A0D3GP69</accession>
<feature type="compositionally biased region" description="Low complexity" evidence="5">
    <location>
        <begin position="137"/>
        <end position="148"/>
    </location>
</feature>
<evidence type="ECO:0000256" key="3">
    <source>
        <dbReference type="RuleBase" id="RU003718"/>
    </source>
</evidence>
<dbReference type="CDD" id="cd03784">
    <property type="entry name" value="GT1_Gtf-like"/>
    <property type="match status" value="1"/>
</dbReference>
<dbReference type="GO" id="GO:0080043">
    <property type="term" value="F:quercetin 3-O-glucosyltransferase activity"/>
    <property type="evidence" value="ECO:0007669"/>
    <property type="project" value="TreeGrafter"/>
</dbReference>
<evidence type="ECO:0000256" key="2">
    <source>
        <dbReference type="ARBA" id="ARBA00022679"/>
    </source>
</evidence>
<dbReference type="PANTHER" id="PTHR11926:SF1392">
    <property type="entry name" value="GLYCOSYLTRANSFERASE"/>
    <property type="match status" value="1"/>
</dbReference>
<keyword evidence="3" id="KW-0328">Glycosyltransferase</keyword>
<dbReference type="Gene3D" id="3.40.50.2000">
    <property type="entry name" value="Glycogen Phosphorylase B"/>
    <property type="match status" value="2"/>
</dbReference>
<organism evidence="6">
    <name type="scientific">Oryza barthii</name>
    <dbReference type="NCBI Taxonomy" id="65489"/>
    <lineage>
        <taxon>Eukaryota</taxon>
        <taxon>Viridiplantae</taxon>
        <taxon>Streptophyta</taxon>
        <taxon>Embryophyta</taxon>
        <taxon>Tracheophyta</taxon>
        <taxon>Spermatophyta</taxon>
        <taxon>Magnoliopsida</taxon>
        <taxon>Liliopsida</taxon>
        <taxon>Poales</taxon>
        <taxon>Poaceae</taxon>
        <taxon>BOP clade</taxon>
        <taxon>Oryzoideae</taxon>
        <taxon>Oryzeae</taxon>
        <taxon>Oryzinae</taxon>
        <taxon>Oryza</taxon>
    </lineage>
</organism>
<feature type="region of interest" description="Disordered" evidence="5">
    <location>
        <begin position="114"/>
        <end position="155"/>
    </location>
</feature>
<dbReference type="InterPro" id="IPR002213">
    <property type="entry name" value="UDP_glucos_trans"/>
</dbReference>
<name>A0A0D3GP69_9ORYZ</name>
<reference evidence="6" key="1">
    <citation type="journal article" date="2009" name="Rice">
        <title>De Novo Next Generation Sequencing of Plant Genomes.</title>
        <authorList>
            <person name="Rounsley S."/>
            <person name="Marri P.R."/>
            <person name="Yu Y."/>
            <person name="He R."/>
            <person name="Sisneros N."/>
            <person name="Goicoechea J.L."/>
            <person name="Lee S.J."/>
            <person name="Angelova A."/>
            <person name="Kudrna D."/>
            <person name="Luo M."/>
            <person name="Affourtit J."/>
            <person name="Desany B."/>
            <person name="Knight J."/>
            <person name="Niazi F."/>
            <person name="Egholm M."/>
            <person name="Wing R.A."/>
        </authorList>
    </citation>
    <scope>NUCLEOTIDE SEQUENCE [LARGE SCALE GENOMIC DNA]</scope>
    <source>
        <strain evidence="6">cv. IRGC 105608</strain>
    </source>
</reference>
<evidence type="ECO:0000313" key="7">
    <source>
        <dbReference type="Proteomes" id="UP000026960"/>
    </source>
</evidence>
<dbReference type="GO" id="GO:0080044">
    <property type="term" value="F:quercetin 7-O-glucosyltransferase activity"/>
    <property type="evidence" value="ECO:0007669"/>
    <property type="project" value="TreeGrafter"/>
</dbReference>
<dbReference type="InterPro" id="IPR035595">
    <property type="entry name" value="UDP_glycos_trans_CS"/>
</dbReference>
<dbReference type="AlphaFoldDB" id="A0A0D3GP69"/>
<dbReference type="eggNOG" id="KOG1192">
    <property type="taxonomic scope" value="Eukaryota"/>
</dbReference>
<evidence type="ECO:0000313" key="6">
    <source>
        <dbReference type="EnsemblPlants" id="OBART07G08930.1"/>
    </source>
</evidence>
<comment type="similarity">
    <text evidence="1 3">Belongs to the UDP-glycosyltransferase family.</text>
</comment>
<evidence type="ECO:0000256" key="4">
    <source>
        <dbReference type="RuleBase" id="RU362057"/>
    </source>
</evidence>
<dbReference type="PaxDb" id="65489-OBART07G08930.1"/>
<dbReference type="PANTHER" id="PTHR11926">
    <property type="entry name" value="GLUCOSYL/GLUCURONOSYL TRANSFERASES"/>
    <property type="match status" value="1"/>
</dbReference>
<dbReference type="PROSITE" id="PS00375">
    <property type="entry name" value="UDPGT"/>
    <property type="match status" value="1"/>
</dbReference>
<proteinExistence type="inferred from homology"/>
<feature type="compositionally biased region" description="Polar residues" evidence="5">
    <location>
        <begin position="114"/>
        <end position="126"/>
    </location>
</feature>